<evidence type="ECO:0000313" key="4">
    <source>
        <dbReference type="Proteomes" id="UP000198848"/>
    </source>
</evidence>
<keyword evidence="2" id="KW-1133">Transmembrane helix</keyword>
<dbReference type="AlphaFoldDB" id="A0A1H1I2C0"/>
<feature type="compositionally biased region" description="Basic and acidic residues" evidence="1">
    <location>
        <begin position="92"/>
        <end position="101"/>
    </location>
</feature>
<evidence type="ECO:0000256" key="2">
    <source>
        <dbReference type="SAM" id="Phobius"/>
    </source>
</evidence>
<dbReference type="EMBL" id="FNLC01000003">
    <property type="protein sequence ID" value="SDR31847.1"/>
    <property type="molecule type" value="Genomic_DNA"/>
</dbReference>
<organism evidence="3 4">
    <name type="scientific">Natronobacterium texcoconense</name>
    <dbReference type="NCBI Taxonomy" id="1095778"/>
    <lineage>
        <taxon>Archaea</taxon>
        <taxon>Methanobacteriati</taxon>
        <taxon>Methanobacteriota</taxon>
        <taxon>Stenosarchaea group</taxon>
        <taxon>Halobacteria</taxon>
        <taxon>Halobacteriales</taxon>
        <taxon>Natrialbaceae</taxon>
        <taxon>Natronobacterium</taxon>
    </lineage>
</organism>
<feature type="region of interest" description="Disordered" evidence="1">
    <location>
        <begin position="86"/>
        <end position="106"/>
    </location>
</feature>
<feature type="transmembrane region" description="Helical" evidence="2">
    <location>
        <begin position="173"/>
        <end position="193"/>
    </location>
</feature>
<keyword evidence="2" id="KW-0472">Membrane</keyword>
<protein>
    <submittedName>
        <fullName evidence="3">Uncharacterized protein</fullName>
    </submittedName>
</protein>
<name>A0A1H1I2C0_NATTX</name>
<sequence>MVRERASDRQRRFIEADKRGEFHSVLERRPNAERFEELIWERERTLWWIVVAGVHPLLVTYWLYEDRSRCWSGTLRRTRWSEYASTGTATDRAPRPVSHADSRKRRRETRWRQRRDRGCNRLQIRPRVLIGTRITLDQRHKVMYPTRPVAIGLFFFGVILLTRVVFVGHAQTLFSLVQLLGGLFCFGAGLVGLSSAEECR</sequence>
<evidence type="ECO:0000256" key="1">
    <source>
        <dbReference type="SAM" id="MobiDB-lite"/>
    </source>
</evidence>
<keyword evidence="4" id="KW-1185">Reference proteome</keyword>
<evidence type="ECO:0000313" key="3">
    <source>
        <dbReference type="EMBL" id="SDR31847.1"/>
    </source>
</evidence>
<feature type="transmembrane region" description="Helical" evidence="2">
    <location>
        <begin position="149"/>
        <end position="167"/>
    </location>
</feature>
<accession>A0A1H1I2C0</accession>
<gene>
    <name evidence="3" type="ORF">SAMN04489842_3258</name>
</gene>
<dbReference type="Proteomes" id="UP000198848">
    <property type="component" value="Unassembled WGS sequence"/>
</dbReference>
<proteinExistence type="predicted"/>
<keyword evidence="2" id="KW-0812">Transmembrane</keyword>
<reference evidence="4" key="1">
    <citation type="submission" date="2016-10" db="EMBL/GenBank/DDBJ databases">
        <authorList>
            <person name="Varghese N."/>
            <person name="Submissions S."/>
        </authorList>
    </citation>
    <scope>NUCLEOTIDE SEQUENCE [LARGE SCALE GENOMIC DNA]</scope>
    <source>
        <strain evidence="4">DSM 24767</strain>
    </source>
</reference>